<dbReference type="GeneID" id="63838621"/>
<feature type="coiled-coil region" evidence="1">
    <location>
        <begin position="700"/>
        <end position="734"/>
    </location>
</feature>
<feature type="region of interest" description="Disordered" evidence="2">
    <location>
        <begin position="441"/>
        <end position="470"/>
    </location>
</feature>
<protein>
    <submittedName>
        <fullName evidence="5">P-loop containing nucleoside triphosphate hydrolase protein</fullName>
    </submittedName>
</protein>
<feature type="domain" description="Rad50/SbcC-type AAA" evidence="4">
    <location>
        <begin position="503"/>
        <end position="738"/>
    </location>
</feature>
<evidence type="ECO:0000313" key="5">
    <source>
        <dbReference type="EMBL" id="KAF3764163.1"/>
    </source>
</evidence>
<dbReference type="GO" id="GO:0006302">
    <property type="term" value="P:double-strand break repair"/>
    <property type="evidence" value="ECO:0007669"/>
    <property type="project" value="InterPro"/>
</dbReference>
<dbReference type="AlphaFoldDB" id="A0A9P5CMJ4"/>
<evidence type="ECO:0000259" key="4">
    <source>
        <dbReference type="Pfam" id="PF13476"/>
    </source>
</evidence>
<dbReference type="Pfam" id="PF00149">
    <property type="entry name" value="Metallophos"/>
    <property type="match status" value="1"/>
</dbReference>
<dbReference type="InterPro" id="IPR027417">
    <property type="entry name" value="P-loop_NTPase"/>
</dbReference>
<dbReference type="CDD" id="cd00267">
    <property type="entry name" value="ABC_ATPase"/>
    <property type="match status" value="1"/>
</dbReference>
<feature type="coiled-coil region" evidence="1">
    <location>
        <begin position="898"/>
        <end position="932"/>
    </location>
</feature>
<dbReference type="PANTHER" id="PTHR32114:SF2">
    <property type="entry name" value="ABC TRANSPORTER ABCH.3"/>
    <property type="match status" value="1"/>
</dbReference>
<dbReference type="InterPro" id="IPR004843">
    <property type="entry name" value="Calcineurin-like_PHP"/>
</dbReference>
<evidence type="ECO:0000256" key="1">
    <source>
        <dbReference type="SAM" id="Coils"/>
    </source>
</evidence>
<dbReference type="OrthoDB" id="18797at2759"/>
<keyword evidence="5" id="KW-0378">Hydrolase</keyword>
<sequence length="1156" mass="128021">MRSVGLKWLLLADIHFKHQDLDRITKTAEWIASVAAQRRVHRVVVCGDLLTTRTSQPTHVLSACYRFLGSLVHEAQVPHVHVVLGNHDLAYRRDNLRATTALDALRLAAPAVQLHWDVGQHVWDGRRVLTLPFREDQSELTDAVAALRDEDAAETVAFAHLAVHRAITQRHVVRPSSDATSRRTGSVAYHGLIGPGYFSRLARTFTGHFHSHQSILQQPWSAFNSRGGRSDEVVEEAARLRGSVTYVGSPLQLTWADLWDEQRGVVLLDPQTLDHELIVNPHAVGYVTVGVEEVLGGEADPELIRSRHVMLLGDLTRFKYAAARDKLITLGARGIRSWSPIAPRFQGTVVAHGLGASTPASDASIQKPNLALENDMDQANERTSIDTFGQALQAHEPPQPEQLDLREQLTRYVDALDLDQSLEKSRELLVQIGQRLLEAAASEQAEEESQTLGGGEPQALDYKDITPPRNVDVTDPATAARVRPSSPSPTFRSPTVFNAQPRSLSITNFLGVQSTIHLDFGTDVKRGVTFLVGENGSGKSTLVEAIVWCQFGKCLRAGIGAGDVVNDKVKKDCSVRMVFDNGYAITRFRKHKEYGNRIIVERDGKVLPEFEKSDVRSTQAAIDELLGINYTTFVRTIVLGHESATSFLSSTPSQRRDLIMSVLGLEILDRCGTTTRRLLRRMGEDEAHLASRVAGLEQTMDHVQGRIMQLVQTKDKLQTELAHIDQERQEALKDVEETIGLGTKGDDDASVQSKRLDEQMSTTEQQDSERPEKHTGAMLRWVLTYLSRMHHIFQSIDAGLQSSSLPRWSPRMLWQRIAACSAKVSLEDVGERIAEQRRQLSRLEDLGAEQHITQKIATERDMSEQDVRDSLEKRKLHAAKQARLGELQAATRASCEKLAMIEEVIDTETAARENLKTECATLAKERASLAADRELLDFWASALAQKARRVSSSSSSSSATTSFYTFREFILEKSLKELNTAITHILTILFENSRHATALTTGMLRSLFVGDDEDNHETEKEGAGQNQNNAAGAVALDSSLSVDNRLSYGKRSGGERKRIDLALFFALLHVGHTRSPHRAHYMLVDEVFDSLDAAGQAAVVRWCDYMADARVAYIVVITHSEHLESGAGMAVLSAKMGADGVELDMDGRRVGGPLTL</sequence>
<accession>A0A9P5CMJ4</accession>
<dbReference type="InterPro" id="IPR038729">
    <property type="entry name" value="Rad50/SbcC_AAA"/>
</dbReference>
<name>A0A9P5CMJ4_CRYP1</name>
<feature type="domain" description="Calcineurin-like phosphoesterase" evidence="3">
    <location>
        <begin position="9"/>
        <end position="109"/>
    </location>
</feature>
<proteinExistence type="predicted"/>
<reference evidence="5" key="1">
    <citation type="journal article" date="2020" name="Phytopathology">
        <title>Genome sequence of the chestnut blight fungus Cryphonectria parasitica EP155: A fundamental resource for an archetypical invasive plant pathogen.</title>
        <authorList>
            <person name="Crouch J.A."/>
            <person name="Dawe A."/>
            <person name="Aerts A."/>
            <person name="Barry K."/>
            <person name="Churchill A.C.L."/>
            <person name="Grimwood J."/>
            <person name="Hillman B."/>
            <person name="Milgroom M.G."/>
            <person name="Pangilinan J."/>
            <person name="Smith M."/>
            <person name="Salamov A."/>
            <person name="Schmutz J."/>
            <person name="Yadav J."/>
            <person name="Grigoriev I.V."/>
            <person name="Nuss D."/>
        </authorList>
    </citation>
    <scope>NUCLEOTIDE SEQUENCE</scope>
    <source>
        <strain evidence="5">EP155</strain>
    </source>
</reference>
<evidence type="ECO:0000313" key="6">
    <source>
        <dbReference type="Proteomes" id="UP000803844"/>
    </source>
</evidence>
<dbReference type="Gene3D" id="3.40.50.300">
    <property type="entry name" value="P-loop containing nucleotide triphosphate hydrolases"/>
    <property type="match status" value="2"/>
</dbReference>
<evidence type="ECO:0000256" key="2">
    <source>
        <dbReference type="SAM" id="MobiDB-lite"/>
    </source>
</evidence>
<feature type="region of interest" description="Disordered" evidence="2">
    <location>
        <begin position="740"/>
        <end position="774"/>
    </location>
</feature>
<comment type="caution">
    <text evidence="5">The sequence shown here is derived from an EMBL/GenBank/DDBJ whole genome shotgun (WGS) entry which is preliminary data.</text>
</comment>
<dbReference type="SUPFAM" id="SSF56300">
    <property type="entry name" value="Metallo-dependent phosphatases"/>
    <property type="match status" value="1"/>
</dbReference>
<dbReference type="GO" id="GO:0003677">
    <property type="term" value="F:DNA binding"/>
    <property type="evidence" value="ECO:0007669"/>
    <property type="project" value="UniProtKB-ARBA"/>
</dbReference>
<dbReference type="PANTHER" id="PTHR32114">
    <property type="entry name" value="ABC TRANSPORTER ABCH.3"/>
    <property type="match status" value="1"/>
</dbReference>
<gene>
    <name evidence="5" type="ORF">M406DRAFT_339845</name>
</gene>
<dbReference type="Pfam" id="PF13476">
    <property type="entry name" value="AAA_23"/>
    <property type="match status" value="1"/>
</dbReference>
<organism evidence="5 6">
    <name type="scientific">Cryphonectria parasitica (strain ATCC 38755 / EP155)</name>
    <dbReference type="NCBI Taxonomy" id="660469"/>
    <lineage>
        <taxon>Eukaryota</taxon>
        <taxon>Fungi</taxon>
        <taxon>Dikarya</taxon>
        <taxon>Ascomycota</taxon>
        <taxon>Pezizomycotina</taxon>
        <taxon>Sordariomycetes</taxon>
        <taxon>Sordariomycetidae</taxon>
        <taxon>Diaporthales</taxon>
        <taxon>Cryphonectriaceae</taxon>
        <taxon>Cryphonectria-Endothia species complex</taxon>
        <taxon>Cryphonectria</taxon>
    </lineage>
</organism>
<dbReference type="Gene3D" id="3.60.21.10">
    <property type="match status" value="1"/>
</dbReference>
<evidence type="ECO:0000259" key="3">
    <source>
        <dbReference type="Pfam" id="PF00149"/>
    </source>
</evidence>
<dbReference type="SUPFAM" id="SSF52540">
    <property type="entry name" value="P-loop containing nucleoside triphosphate hydrolases"/>
    <property type="match status" value="1"/>
</dbReference>
<dbReference type="RefSeq" id="XP_040775124.1">
    <property type="nucleotide sequence ID" value="XM_040921492.1"/>
</dbReference>
<dbReference type="Proteomes" id="UP000803844">
    <property type="component" value="Unassembled WGS sequence"/>
</dbReference>
<keyword evidence="6" id="KW-1185">Reference proteome</keyword>
<dbReference type="InterPro" id="IPR029052">
    <property type="entry name" value="Metallo-depent_PP-like"/>
</dbReference>
<dbReference type="EMBL" id="MU032348">
    <property type="protein sequence ID" value="KAF3764163.1"/>
    <property type="molecule type" value="Genomic_DNA"/>
</dbReference>
<keyword evidence="1" id="KW-0175">Coiled coil</keyword>
<dbReference type="GO" id="GO:0016887">
    <property type="term" value="F:ATP hydrolysis activity"/>
    <property type="evidence" value="ECO:0007669"/>
    <property type="project" value="InterPro"/>
</dbReference>